<dbReference type="PANTHER" id="PTHR15427">
    <property type="entry name" value="EMILIN ELASTIN MICROFIBRIL INTERFACE-LOCATED PROTEIN ELASTIN MICROFIBRIL INTERFACER"/>
    <property type="match status" value="1"/>
</dbReference>
<dbReference type="Pfam" id="PF07546">
    <property type="entry name" value="EMI"/>
    <property type="match status" value="1"/>
</dbReference>
<keyword evidence="3" id="KW-0272">Extracellular matrix</keyword>
<evidence type="ECO:0000256" key="5">
    <source>
        <dbReference type="ARBA" id="ARBA00023157"/>
    </source>
</evidence>
<evidence type="ECO:0000256" key="4">
    <source>
        <dbReference type="ARBA" id="ARBA00022729"/>
    </source>
</evidence>
<dbReference type="InterPro" id="IPR050392">
    <property type="entry name" value="Collagen/C1q_domain"/>
</dbReference>
<evidence type="ECO:0000256" key="2">
    <source>
        <dbReference type="ARBA" id="ARBA00022525"/>
    </source>
</evidence>
<dbReference type="GO" id="GO:0005576">
    <property type="term" value="C:extracellular region"/>
    <property type="evidence" value="ECO:0007669"/>
    <property type="project" value="UniProtKB-SubCell"/>
</dbReference>
<dbReference type="PROSITE" id="PS51041">
    <property type="entry name" value="EMI"/>
    <property type="match status" value="1"/>
</dbReference>
<protein>
    <recommendedName>
        <fullName evidence="8">EMI domain-containing protein</fullName>
    </recommendedName>
</protein>
<keyword evidence="4 7" id="KW-0732">Signal</keyword>
<organism evidence="9 10">
    <name type="scientific">Oncorhynchus mykiss</name>
    <name type="common">Rainbow trout</name>
    <name type="synonym">Salmo gairdneri</name>
    <dbReference type="NCBI Taxonomy" id="8022"/>
    <lineage>
        <taxon>Eukaryota</taxon>
        <taxon>Metazoa</taxon>
        <taxon>Chordata</taxon>
        <taxon>Craniata</taxon>
        <taxon>Vertebrata</taxon>
        <taxon>Euteleostomi</taxon>
        <taxon>Actinopterygii</taxon>
        <taxon>Neopterygii</taxon>
        <taxon>Teleostei</taxon>
        <taxon>Protacanthopterygii</taxon>
        <taxon>Salmoniformes</taxon>
        <taxon>Salmonidae</taxon>
        <taxon>Salmoninae</taxon>
        <taxon>Oncorhynchus</taxon>
    </lineage>
</organism>
<name>A0A8K9VBS4_ONCMY</name>
<dbReference type="GeneTree" id="ENSGT00940000161716"/>
<reference evidence="9" key="2">
    <citation type="submission" date="2025-08" db="UniProtKB">
        <authorList>
            <consortium name="Ensembl"/>
        </authorList>
    </citation>
    <scope>IDENTIFICATION</scope>
</reference>
<dbReference type="Ensembl" id="ENSOMYT00000154034.1">
    <property type="protein sequence ID" value="ENSOMYP00000122437.1"/>
    <property type="gene ID" value="ENSOMYG00000048116.1"/>
</dbReference>
<accession>A0A8K9VBS4</accession>
<evidence type="ECO:0000256" key="1">
    <source>
        <dbReference type="ARBA" id="ARBA00004498"/>
    </source>
</evidence>
<feature type="domain" description="EMI" evidence="8">
    <location>
        <begin position="53"/>
        <end position="129"/>
    </location>
</feature>
<comment type="subcellular location">
    <subcellularLocation>
        <location evidence="1">Secreted</location>
        <location evidence="1">Extracellular space</location>
        <location evidence="1">Extracellular matrix</location>
    </subcellularLocation>
</comment>
<evidence type="ECO:0000313" key="9">
    <source>
        <dbReference type="Ensembl" id="ENSOMYP00000122437.1"/>
    </source>
</evidence>
<dbReference type="AlphaFoldDB" id="A0A8K9VBS4"/>
<keyword evidence="2" id="KW-0964">Secreted</keyword>
<evidence type="ECO:0000259" key="8">
    <source>
        <dbReference type="PROSITE" id="PS51041"/>
    </source>
</evidence>
<reference evidence="9" key="1">
    <citation type="submission" date="2020-07" db="EMBL/GenBank/DDBJ databases">
        <title>A long reads based de novo assembly of the rainbow trout Arlee double haploid line genome.</title>
        <authorList>
            <person name="Gao G."/>
            <person name="Palti Y."/>
        </authorList>
    </citation>
    <scope>NUCLEOTIDE SEQUENCE [LARGE SCALE GENOMIC DNA]</scope>
</reference>
<keyword evidence="5" id="KW-1015">Disulfide bond</keyword>
<evidence type="ECO:0000256" key="3">
    <source>
        <dbReference type="ARBA" id="ARBA00022530"/>
    </source>
</evidence>
<evidence type="ECO:0000256" key="7">
    <source>
        <dbReference type="SAM" id="SignalP"/>
    </source>
</evidence>
<evidence type="ECO:0000313" key="10">
    <source>
        <dbReference type="Proteomes" id="UP000694395"/>
    </source>
</evidence>
<proteinExistence type="predicted"/>
<feature type="region of interest" description="Disordered" evidence="6">
    <location>
        <begin position="165"/>
        <end position="185"/>
    </location>
</feature>
<keyword evidence="10" id="KW-1185">Reference proteome</keyword>
<reference evidence="9" key="3">
    <citation type="submission" date="2025-09" db="UniProtKB">
        <authorList>
            <consortium name="Ensembl"/>
        </authorList>
    </citation>
    <scope>IDENTIFICATION</scope>
</reference>
<evidence type="ECO:0000256" key="6">
    <source>
        <dbReference type="SAM" id="MobiDB-lite"/>
    </source>
</evidence>
<feature type="signal peptide" evidence="7">
    <location>
        <begin position="1"/>
        <end position="20"/>
    </location>
</feature>
<dbReference type="PANTHER" id="PTHR15427:SF23">
    <property type="entry name" value="EMI DOMAIN-CONTAINING PROTEIN 1"/>
    <property type="match status" value="1"/>
</dbReference>
<sequence length="241" mass="27221">MTGSIIFSILCIWMFSPSLSRGTGFIYQFPGVTLQRIHTEHTAGPPAGTNAVRRNWCQYTVSKTVSCQVHNGTEKLVQRMFQSCRWPGPCSNLISYRTIVRPTYMLTYRQVTALEWRCCPGFMGDNCREECMNCTGYTDMNNRLSILESKIVLLEEAGPPPLPFRYSPDRSSDNEVGAPQPTPMPPPTIGLPGEGLYCRTSLNLRWLTIHISSSIVLHGSYLTLLCYQFKEKCSKFKNKSV</sequence>
<dbReference type="InterPro" id="IPR011489">
    <property type="entry name" value="EMI_domain"/>
</dbReference>
<dbReference type="Proteomes" id="UP000694395">
    <property type="component" value="Chromosome 12"/>
</dbReference>
<feature type="chain" id="PRO_5035479042" description="EMI domain-containing protein" evidence="7">
    <location>
        <begin position="21"/>
        <end position="241"/>
    </location>
</feature>